<dbReference type="RefSeq" id="WP_354192876.1">
    <property type="nucleotide sequence ID" value="NZ_JBEPML010000002.1"/>
</dbReference>
<protein>
    <recommendedName>
        <fullName evidence="3">CopG family transcriptional regulator</fullName>
    </recommendedName>
</protein>
<keyword evidence="2" id="KW-1185">Reference proteome</keyword>
<evidence type="ECO:0000313" key="2">
    <source>
        <dbReference type="Proteomes" id="UP001549076"/>
    </source>
</evidence>
<gene>
    <name evidence="1" type="ORF">ABID37_000880</name>
</gene>
<proteinExistence type="predicted"/>
<dbReference type="EMBL" id="JBEPML010000002">
    <property type="protein sequence ID" value="MET3790689.1"/>
    <property type="molecule type" value="Genomic_DNA"/>
</dbReference>
<comment type="caution">
    <text evidence="1">The sequence shown here is derived from an EMBL/GenBank/DDBJ whole genome shotgun (WGS) entry which is preliminary data.</text>
</comment>
<name>A0ABV2MV58_9HYPH</name>
<accession>A0ABV2MV58</accession>
<sequence length="60" mass="6602">MKITLTLLTDERIALRRFANATGKSLDDAAHLALREYLISTGDLEMLHELGEDTETAGEA</sequence>
<reference evidence="1 2" key="1">
    <citation type="submission" date="2024-06" db="EMBL/GenBank/DDBJ databases">
        <title>Genomic Encyclopedia of Type Strains, Phase IV (KMG-IV): sequencing the most valuable type-strain genomes for metagenomic binning, comparative biology and taxonomic classification.</title>
        <authorList>
            <person name="Goeker M."/>
        </authorList>
    </citation>
    <scope>NUCLEOTIDE SEQUENCE [LARGE SCALE GENOMIC DNA]</scope>
    <source>
        <strain evidence="1 2">DSM 27865</strain>
    </source>
</reference>
<evidence type="ECO:0000313" key="1">
    <source>
        <dbReference type="EMBL" id="MET3790689.1"/>
    </source>
</evidence>
<organism evidence="1 2">
    <name type="scientific">Aquamicrobium terrae</name>
    <dbReference type="NCBI Taxonomy" id="1324945"/>
    <lineage>
        <taxon>Bacteria</taxon>
        <taxon>Pseudomonadati</taxon>
        <taxon>Pseudomonadota</taxon>
        <taxon>Alphaproteobacteria</taxon>
        <taxon>Hyphomicrobiales</taxon>
        <taxon>Phyllobacteriaceae</taxon>
        <taxon>Aquamicrobium</taxon>
    </lineage>
</organism>
<dbReference type="Proteomes" id="UP001549076">
    <property type="component" value="Unassembled WGS sequence"/>
</dbReference>
<evidence type="ECO:0008006" key="3">
    <source>
        <dbReference type="Google" id="ProtNLM"/>
    </source>
</evidence>